<dbReference type="InterPro" id="IPR028276">
    <property type="entry name" value="Imm68"/>
</dbReference>
<evidence type="ECO:0000313" key="3">
    <source>
        <dbReference type="Proteomes" id="UP000250086"/>
    </source>
</evidence>
<accession>A0A2X0WJC1</accession>
<dbReference type="InterPro" id="IPR018689">
    <property type="entry name" value="Imm33_dom"/>
</dbReference>
<name>A0A2X0WJC1_9GAMM</name>
<proteinExistence type="predicted"/>
<sequence>MYISQYWGNLIGCSAGSLNLVAFLADLKKEEISLSEIFAKTGLVRQNFDFSHTVEYLEFTHSNGDKIDFHFAIDVIADLAAIMLECCINGSVNLYDLDSYNAPSRHIRITATADEHEAMNKALSDFAKNPQKYDLCQMLTNDEIRLMAIDVEDIRADLYEKSGLISNYHIKAEDIKDLLKDYEGADGCLASHRITVEGFKVGYCYREKADDAWDSGWRFCAGDESDAYINDPSYLGIYKLNTICNYDTDIINLLQTPAPCAFLRDANGIFVQIKDEDGIDNKEP</sequence>
<dbReference type="RefSeq" id="WP_113744569.1">
    <property type="nucleotide sequence ID" value="NZ_UAPV01000001.1"/>
</dbReference>
<organism evidence="2 3">
    <name type="scientific">Anaerobiospirillum thomasii</name>
    <dbReference type="NCBI Taxonomy" id="179995"/>
    <lineage>
        <taxon>Bacteria</taxon>
        <taxon>Pseudomonadati</taxon>
        <taxon>Pseudomonadota</taxon>
        <taxon>Gammaproteobacteria</taxon>
        <taxon>Aeromonadales</taxon>
        <taxon>Succinivibrionaceae</taxon>
        <taxon>Anaerobiospirillum</taxon>
    </lineage>
</organism>
<protein>
    <submittedName>
        <fullName evidence="2">Protein of uncharacterized function (DUF2185)</fullName>
    </submittedName>
</protein>
<gene>
    <name evidence="2" type="ORF">NCTC13093_01923</name>
</gene>
<feature type="domain" description="Immunity protein Imm33" evidence="1">
    <location>
        <begin position="188"/>
        <end position="273"/>
    </location>
</feature>
<dbReference type="AlphaFoldDB" id="A0A2X0WJC1"/>
<dbReference type="Pfam" id="PF09951">
    <property type="entry name" value="Imm33"/>
    <property type="match status" value="1"/>
</dbReference>
<evidence type="ECO:0000259" key="1">
    <source>
        <dbReference type="Pfam" id="PF09951"/>
    </source>
</evidence>
<evidence type="ECO:0000313" key="2">
    <source>
        <dbReference type="EMBL" id="SPT70507.1"/>
    </source>
</evidence>
<dbReference type="PANTHER" id="PTHR38743:SF2">
    <property type="entry name" value="DUF2185 DOMAIN-CONTAINING PROTEIN"/>
    <property type="match status" value="1"/>
</dbReference>
<dbReference type="Proteomes" id="UP000250086">
    <property type="component" value="Unassembled WGS sequence"/>
</dbReference>
<keyword evidence="3" id="KW-1185">Reference proteome</keyword>
<dbReference type="Pfam" id="PF15583">
    <property type="entry name" value="Imm68"/>
    <property type="match status" value="1"/>
</dbReference>
<dbReference type="PANTHER" id="PTHR38743">
    <property type="entry name" value="SIMILAR TO GLYOXYLASE I FAMILY PROTEIN"/>
    <property type="match status" value="1"/>
</dbReference>
<dbReference type="EMBL" id="UAPV01000001">
    <property type="protein sequence ID" value="SPT70507.1"/>
    <property type="molecule type" value="Genomic_DNA"/>
</dbReference>
<reference evidence="2 3" key="1">
    <citation type="submission" date="2018-06" db="EMBL/GenBank/DDBJ databases">
        <authorList>
            <consortium name="Pathogen Informatics"/>
            <person name="Doyle S."/>
        </authorList>
    </citation>
    <scope>NUCLEOTIDE SEQUENCE [LARGE SCALE GENOMIC DNA]</scope>
    <source>
        <strain evidence="2 3">NCTC13093</strain>
    </source>
</reference>